<proteinExistence type="predicted"/>
<organism evidence="2 3">
    <name type="scientific">Microdochium trichocladiopsis</name>
    <dbReference type="NCBI Taxonomy" id="1682393"/>
    <lineage>
        <taxon>Eukaryota</taxon>
        <taxon>Fungi</taxon>
        <taxon>Dikarya</taxon>
        <taxon>Ascomycota</taxon>
        <taxon>Pezizomycotina</taxon>
        <taxon>Sordariomycetes</taxon>
        <taxon>Xylariomycetidae</taxon>
        <taxon>Xylariales</taxon>
        <taxon>Microdochiaceae</taxon>
        <taxon>Microdochium</taxon>
    </lineage>
</organism>
<evidence type="ECO:0000313" key="2">
    <source>
        <dbReference type="EMBL" id="KAH7039860.1"/>
    </source>
</evidence>
<dbReference type="AlphaFoldDB" id="A0A9P8YGH8"/>
<name>A0A9P8YGH8_9PEZI</name>
<sequence length="244" mass="26579">MISRGSDGYVSVSPTKLVRFRRAKVLVQASTGDKTNYRTRTHVIGSRIDDVRPFRGLSRLGRSRFVVSWTLGRRKKPGRPGLASNDNRPATMETAATTGDLGRLPGLSLSGGRGRPALLRSASLGLKREGSRRSGQLPSGTKEIIIVEAYDVHGTQLGHQSSWLDAGLKANDLCMSWKNNARHVSCNTTRGVETASPTDAPHEGEESVQPSQVLVLTRNAEQVTYEKYKRELALSLSSGLVCRP</sequence>
<dbReference type="EMBL" id="JAGTJQ010000001">
    <property type="protein sequence ID" value="KAH7039860.1"/>
    <property type="molecule type" value="Genomic_DNA"/>
</dbReference>
<evidence type="ECO:0000256" key="1">
    <source>
        <dbReference type="SAM" id="MobiDB-lite"/>
    </source>
</evidence>
<gene>
    <name evidence="2" type="ORF">B0I36DRAFT_390643</name>
</gene>
<feature type="compositionally biased region" description="Polar residues" evidence="1">
    <location>
        <begin position="188"/>
        <end position="197"/>
    </location>
</feature>
<protein>
    <submittedName>
        <fullName evidence="2">Uncharacterized protein</fullName>
    </submittedName>
</protein>
<feature type="region of interest" description="Disordered" evidence="1">
    <location>
        <begin position="95"/>
        <end position="115"/>
    </location>
</feature>
<dbReference type="RefSeq" id="XP_046017915.1">
    <property type="nucleotide sequence ID" value="XM_046161400.1"/>
</dbReference>
<feature type="region of interest" description="Disordered" evidence="1">
    <location>
        <begin position="188"/>
        <end position="210"/>
    </location>
</feature>
<dbReference type="Proteomes" id="UP000756346">
    <property type="component" value="Unassembled WGS sequence"/>
</dbReference>
<reference evidence="2" key="1">
    <citation type="journal article" date="2021" name="Nat. Commun.">
        <title>Genetic determinants of endophytism in the Arabidopsis root mycobiome.</title>
        <authorList>
            <person name="Mesny F."/>
            <person name="Miyauchi S."/>
            <person name="Thiergart T."/>
            <person name="Pickel B."/>
            <person name="Atanasova L."/>
            <person name="Karlsson M."/>
            <person name="Huettel B."/>
            <person name="Barry K.W."/>
            <person name="Haridas S."/>
            <person name="Chen C."/>
            <person name="Bauer D."/>
            <person name="Andreopoulos W."/>
            <person name="Pangilinan J."/>
            <person name="LaButti K."/>
            <person name="Riley R."/>
            <person name="Lipzen A."/>
            <person name="Clum A."/>
            <person name="Drula E."/>
            <person name="Henrissat B."/>
            <person name="Kohler A."/>
            <person name="Grigoriev I.V."/>
            <person name="Martin F.M."/>
            <person name="Hacquard S."/>
        </authorList>
    </citation>
    <scope>NUCLEOTIDE SEQUENCE</scope>
    <source>
        <strain evidence="2">MPI-CAGE-CH-0230</strain>
    </source>
</reference>
<evidence type="ECO:0000313" key="3">
    <source>
        <dbReference type="Proteomes" id="UP000756346"/>
    </source>
</evidence>
<dbReference type="GeneID" id="70190946"/>
<keyword evidence="3" id="KW-1185">Reference proteome</keyword>
<accession>A0A9P8YGH8</accession>
<comment type="caution">
    <text evidence="2">The sequence shown here is derived from an EMBL/GenBank/DDBJ whole genome shotgun (WGS) entry which is preliminary data.</text>
</comment>